<protein>
    <recommendedName>
        <fullName evidence="6">ATP-dependent Clp protease proteolytic subunit</fullName>
    </recommendedName>
</protein>
<dbReference type="Pfam" id="PF00574">
    <property type="entry name" value="CLP_protease"/>
    <property type="match status" value="1"/>
</dbReference>
<evidence type="ECO:0000256" key="1">
    <source>
        <dbReference type="ARBA" id="ARBA00007039"/>
    </source>
</evidence>
<evidence type="ECO:0000256" key="4">
    <source>
        <dbReference type="ARBA" id="ARBA00022801"/>
    </source>
</evidence>
<dbReference type="CDD" id="cd07016">
    <property type="entry name" value="S14_ClpP_1"/>
    <property type="match status" value="1"/>
</dbReference>
<organism evidence="7 8">
    <name type="scientific">Paenibacillus roseus</name>
    <dbReference type="NCBI Taxonomy" id="2798579"/>
    <lineage>
        <taxon>Bacteria</taxon>
        <taxon>Bacillati</taxon>
        <taxon>Bacillota</taxon>
        <taxon>Bacilli</taxon>
        <taxon>Bacillales</taxon>
        <taxon>Paenibacillaceae</taxon>
        <taxon>Paenibacillus</taxon>
    </lineage>
</organism>
<dbReference type="AlphaFoldDB" id="A0A934J810"/>
<dbReference type="GO" id="GO:0004176">
    <property type="term" value="F:ATP-dependent peptidase activity"/>
    <property type="evidence" value="ECO:0007669"/>
    <property type="project" value="InterPro"/>
</dbReference>
<keyword evidence="3 7" id="KW-0645">Protease</keyword>
<dbReference type="PRINTS" id="PR00127">
    <property type="entry name" value="CLPPROTEASEP"/>
</dbReference>
<keyword evidence="4" id="KW-0378">Hydrolase</keyword>
<proteinExistence type="inferred from homology"/>
<comment type="similarity">
    <text evidence="1 6">Belongs to the peptidase S14 family.</text>
</comment>
<dbReference type="SUPFAM" id="SSF52096">
    <property type="entry name" value="ClpP/crotonase"/>
    <property type="match status" value="1"/>
</dbReference>
<dbReference type="PANTHER" id="PTHR10381:SF70">
    <property type="entry name" value="ATP-DEPENDENT CLP PROTEASE PROTEOLYTIC SUBUNIT"/>
    <property type="match status" value="1"/>
</dbReference>
<dbReference type="EMBL" id="JAELUP010000065">
    <property type="protein sequence ID" value="MBJ6362107.1"/>
    <property type="molecule type" value="Genomic_DNA"/>
</dbReference>
<comment type="caution">
    <text evidence="7">The sequence shown here is derived from an EMBL/GenBank/DDBJ whole genome shotgun (WGS) entry which is preliminary data.</text>
</comment>
<sequence length="381" mass="41157">MIRIDVSGRIIRNNEQPAYDYYGYDATSPGKVRKMLQEAGGQPIEVYFNSPGGDVYAGAEIFTELREYKGESVGKIPSIAASAASVAAMGVKKLLISPPAQLMIHNAATGTWGDKNEHQLTLDMLNVTDRAIANAYIFKTRKKQDEILNLMSKTTFFTADDAVKHGFADGVMFEAENQFSAVASLHDEGELPVRVIEKFQNEIINLIPNASKGEDDSMSNNQIQPPTNAVPPSVPVAVPPLVAASVTPVSTVAPQAASNPPVAPVATIDFAAQERLRLQAIDAIAANIDQELVNEAKYINPITAEQLAFKAMKEGKLLNAGLFQEAVEANRAAGTEAVQPQALSQSSDQEFDLKNLGDVNQIFNALASQSQQGRPHNIQRR</sequence>
<keyword evidence="8" id="KW-1185">Reference proteome</keyword>
<dbReference type="Proteomes" id="UP000640274">
    <property type="component" value="Unassembled WGS sequence"/>
</dbReference>
<keyword evidence="2" id="KW-0963">Cytoplasm</keyword>
<dbReference type="InterPro" id="IPR001907">
    <property type="entry name" value="ClpP"/>
</dbReference>
<evidence type="ECO:0000256" key="5">
    <source>
        <dbReference type="ARBA" id="ARBA00022825"/>
    </source>
</evidence>
<gene>
    <name evidence="7" type="ORF">JFN88_12600</name>
</gene>
<dbReference type="GO" id="GO:0051117">
    <property type="term" value="F:ATPase binding"/>
    <property type="evidence" value="ECO:0007669"/>
    <property type="project" value="TreeGrafter"/>
</dbReference>
<evidence type="ECO:0000313" key="7">
    <source>
        <dbReference type="EMBL" id="MBJ6362107.1"/>
    </source>
</evidence>
<dbReference type="Gene3D" id="3.90.226.10">
    <property type="entry name" value="2-enoyl-CoA Hydratase, Chain A, domain 1"/>
    <property type="match status" value="1"/>
</dbReference>
<name>A0A934J810_9BACL</name>
<evidence type="ECO:0000256" key="6">
    <source>
        <dbReference type="RuleBase" id="RU003567"/>
    </source>
</evidence>
<dbReference type="PANTHER" id="PTHR10381">
    <property type="entry name" value="ATP-DEPENDENT CLP PROTEASE PROTEOLYTIC SUBUNIT"/>
    <property type="match status" value="1"/>
</dbReference>
<evidence type="ECO:0000256" key="2">
    <source>
        <dbReference type="ARBA" id="ARBA00022490"/>
    </source>
</evidence>
<dbReference type="NCBIfam" id="NF045542">
    <property type="entry name" value="Clp_rel_HeadMat"/>
    <property type="match status" value="1"/>
</dbReference>
<dbReference type="InterPro" id="IPR029045">
    <property type="entry name" value="ClpP/crotonase-like_dom_sf"/>
</dbReference>
<keyword evidence="5" id="KW-0720">Serine protease</keyword>
<accession>A0A934J810</accession>
<dbReference type="InterPro" id="IPR023562">
    <property type="entry name" value="ClpP/TepA"/>
</dbReference>
<evidence type="ECO:0000313" key="8">
    <source>
        <dbReference type="Proteomes" id="UP000640274"/>
    </source>
</evidence>
<evidence type="ECO:0000256" key="3">
    <source>
        <dbReference type="ARBA" id="ARBA00022670"/>
    </source>
</evidence>
<dbReference type="GO" id="GO:0009368">
    <property type="term" value="C:endopeptidase Clp complex"/>
    <property type="evidence" value="ECO:0007669"/>
    <property type="project" value="TreeGrafter"/>
</dbReference>
<dbReference type="RefSeq" id="WP_199019650.1">
    <property type="nucleotide sequence ID" value="NZ_JAELUP010000065.1"/>
</dbReference>
<reference evidence="7" key="1">
    <citation type="submission" date="2020-12" db="EMBL/GenBank/DDBJ databases">
        <authorList>
            <person name="Huq M.A."/>
        </authorList>
    </citation>
    <scope>NUCLEOTIDE SEQUENCE</scope>
    <source>
        <strain evidence="7">MAHUQ-46</strain>
    </source>
</reference>
<dbReference type="GO" id="GO:0004252">
    <property type="term" value="F:serine-type endopeptidase activity"/>
    <property type="evidence" value="ECO:0007669"/>
    <property type="project" value="InterPro"/>
</dbReference>
<dbReference type="GO" id="GO:0006515">
    <property type="term" value="P:protein quality control for misfolded or incompletely synthesized proteins"/>
    <property type="evidence" value="ECO:0007669"/>
    <property type="project" value="TreeGrafter"/>
</dbReference>